<dbReference type="PANTHER" id="PTHR21666">
    <property type="entry name" value="PEPTIDASE-RELATED"/>
    <property type="match status" value="1"/>
</dbReference>
<reference evidence="3 4" key="1">
    <citation type="journal article" date="2020" name="Pathogens">
        <title>First Whole Genome Sequence of Anaplasma platys, an Obligate Intracellular Rickettsial Pathogen of Dogs.</title>
        <authorList>
            <person name="Llanes A."/>
            <person name="Rajeev S."/>
        </authorList>
    </citation>
    <scope>NUCLEOTIDE SEQUENCE [LARGE SCALE GENOMIC DNA]</scope>
    <source>
        <strain evidence="3 4">S3</strain>
    </source>
</reference>
<name>A0A858PXK3_9RICK</name>
<dbReference type="SUPFAM" id="SSF51261">
    <property type="entry name" value="Duplicated hybrid motif"/>
    <property type="match status" value="1"/>
</dbReference>
<gene>
    <name evidence="3" type="ORF">ANPL_00990</name>
</gene>
<dbReference type="CDD" id="cd12797">
    <property type="entry name" value="M23_peptidase"/>
    <property type="match status" value="1"/>
</dbReference>
<dbReference type="Proteomes" id="UP000500930">
    <property type="component" value="Chromosome"/>
</dbReference>
<evidence type="ECO:0000256" key="1">
    <source>
        <dbReference type="ARBA" id="ARBA00022729"/>
    </source>
</evidence>
<dbReference type="RefSeq" id="WP_169192954.1">
    <property type="nucleotide sequence ID" value="NZ_CP046391.1"/>
</dbReference>
<dbReference type="Pfam" id="PF01551">
    <property type="entry name" value="Peptidase_M23"/>
    <property type="match status" value="1"/>
</dbReference>
<evidence type="ECO:0000259" key="2">
    <source>
        <dbReference type="Pfam" id="PF01551"/>
    </source>
</evidence>
<protein>
    <submittedName>
        <fullName evidence="3">M23 family metallopeptidase</fullName>
    </submittedName>
</protein>
<dbReference type="EMBL" id="CP046391">
    <property type="protein sequence ID" value="QJC27309.1"/>
    <property type="molecule type" value="Genomic_DNA"/>
</dbReference>
<evidence type="ECO:0000313" key="3">
    <source>
        <dbReference type="EMBL" id="QJC27309.1"/>
    </source>
</evidence>
<sequence length="230" mass="24958">MIYELQSKKQTNVRTVGFAACLLLLAGCLTQNPAPVLLRGEEFYGTKEADPRYRVVRDRGGPATAGSKTRQGKVIVGDIYSTDTPSLAKEHVRCDFEMPLDSEVLASQRFTSTAGANCGDGAAIVVDVPTQAVASSGGKVLYIGKGLQDYGNMVILEHDKYTITMYHHLDEISVKIGDTVFVGGALGTTSTVSGHVQNQKGHFFCFAMKHNGKSVDPLRHIKECRKGKYK</sequence>
<dbReference type="InterPro" id="IPR050570">
    <property type="entry name" value="Cell_wall_metabolism_enzyme"/>
</dbReference>
<keyword evidence="1" id="KW-0732">Signal</keyword>
<evidence type="ECO:0000313" key="4">
    <source>
        <dbReference type="Proteomes" id="UP000500930"/>
    </source>
</evidence>
<dbReference type="Gene3D" id="2.70.70.10">
    <property type="entry name" value="Glucose Permease (Domain IIA)"/>
    <property type="match status" value="1"/>
</dbReference>
<dbReference type="InterPro" id="IPR016047">
    <property type="entry name" value="M23ase_b-sheet_dom"/>
</dbReference>
<dbReference type="KEGG" id="aplt:ANPL_00990"/>
<dbReference type="GO" id="GO:0004222">
    <property type="term" value="F:metalloendopeptidase activity"/>
    <property type="evidence" value="ECO:0007669"/>
    <property type="project" value="TreeGrafter"/>
</dbReference>
<proteinExistence type="predicted"/>
<accession>A0A858PXK3</accession>
<dbReference type="AlphaFoldDB" id="A0A858PXK3"/>
<keyword evidence="4" id="KW-1185">Reference proteome</keyword>
<organism evidence="3 4">
    <name type="scientific">Anaplasma platys</name>
    <dbReference type="NCBI Taxonomy" id="949"/>
    <lineage>
        <taxon>Bacteria</taxon>
        <taxon>Pseudomonadati</taxon>
        <taxon>Pseudomonadota</taxon>
        <taxon>Alphaproteobacteria</taxon>
        <taxon>Rickettsiales</taxon>
        <taxon>Anaplasmataceae</taxon>
        <taxon>Anaplasma</taxon>
    </lineage>
</organism>
<dbReference type="InterPro" id="IPR011055">
    <property type="entry name" value="Dup_hybrid_motif"/>
</dbReference>
<feature type="domain" description="M23ase beta-sheet core" evidence="2">
    <location>
        <begin position="121"/>
        <end position="217"/>
    </location>
</feature>
<dbReference type="PANTHER" id="PTHR21666:SF289">
    <property type="entry name" value="L-ALA--D-GLU ENDOPEPTIDASE"/>
    <property type="match status" value="1"/>
</dbReference>